<sequence length="854" mass="94328">MNLSSQFPSAIQRLFPPPPPPPSPSPPSSTSPSRRPRLTPPLHLSVTSSASQCRPADHLPPLSSSSPSPLLRRYSLLLKSYIRSRKFHLGKLLHSSLAQSELPLDTVILNSLISLYSKSGDIETAAEVFEDMGDMRDLVSWSSMISCFANNGMESRAILTFVEMLEHEFEPNEYCFTAVLRACSVAKYSCLGEAVLGFLTKCGYFDAHICVGCALIDMFAKGKGDLELAYKVFDRMPEKNVVTWTQMITRCTQMGCPGKAIDLFSDMLMSGTVPDRFAVSAALSACSDVESLHLGVQLHSLAIRSGIASDVCVGCSLVDMYAKCSVGGSMFCSRKVFDRMSDRNVMAWTAIITGYVQSDKTDEAVSLFLEMIKGTVKPNHFTFASILKACGDMGDVELGRQCYAQAVKSGLMSDTCIGNSLISMFAGLGRMEDARRAFCSLFNKNLISYNALVDGYVKMSNSEEAFGLFSEIEDKGIGTSAFTFASLLSGAASIGAIGKGEQIHARMVKLGFDLNLAVCNSLISMYARCGDIRAAYRVFGEMDDRNVITYTSMVTGFAKHGFATRALDTFQEMVDSGVRPNAITYVAVLSSCSHVGLVSEGWEHFWSMQTKFGIAPRMEHYACMVDLLSRSGSFDAAFQFIRTMPIEADVLVWRTFLGACRVHDNAEFGELAAEIFHERFPDDPSACVLLSNIYASKGQWDEAANVRKKMKLKNITKEAGCSWIEVGNTTHRFYVADTSHEQAREIYEELDRRVSKIRKSGYVPKTDLVLHDVEEEQKEQYLLQHSEKLAVVFGLISTPGSSRPIRVFKNLRICGDCHSAIKLLSMETGRVIIVRDGNRFHHFVNGLCSCNDYW</sequence>
<gene>
    <name evidence="1" type="ORF">MLD38_033516</name>
</gene>
<proteinExistence type="predicted"/>
<dbReference type="Proteomes" id="UP001057402">
    <property type="component" value="Chromosome 10"/>
</dbReference>
<evidence type="ECO:0000313" key="2">
    <source>
        <dbReference type="Proteomes" id="UP001057402"/>
    </source>
</evidence>
<comment type="caution">
    <text evidence="1">The sequence shown here is derived from an EMBL/GenBank/DDBJ whole genome shotgun (WGS) entry which is preliminary data.</text>
</comment>
<reference evidence="2" key="1">
    <citation type="journal article" date="2023" name="Front. Plant Sci.">
        <title>Chromosomal-level genome assembly of Melastoma candidum provides insights into trichome evolution.</title>
        <authorList>
            <person name="Zhong Y."/>
            <person name="Wu W."/>
            <person name="Sun C."/>
            <person name="Zou P."/>
            <person name="Liu Y."/>
            <person name="Dai S."/>
            <person name="Zhou R."/>
        </authorList>
    </citation>
    <scope>NUCLEOTIDE SEQUENCE [LARGE SCALE GENOMIC DNA]</scope>
</reference>
<name>A0ACB9M6Z8_9MYRT</name>
<evidence type="ECO:0000313" key="1">
    <source>
        <dbReference type="EMBL" id="KAI4319987.1"/>
    </source>
</evidence>
<accession>A0ACB9M6Z8</accession>
<protein>
    <submittedName>
        <fullName evidence="1">Uncharacterized protein</fullName>
    </submittedName>
</protein>
<keyword evidence="2" id="KW-1185">Reference proteome</keyword>
<organism evidence="1 2">
    <name type="scientific">Melastoma candidum</name>
    <dbReference type="NCBI Taxonomy" id="119954"/>
    <lineage>
        <taxon>Eukaryota</taxon>
        <taxon>Viridiplantae</taxon>
        <taxon>Streptophyta</taxon>
        <taxon>Embryophyta</taxon>
        <taxon>Tracheophyta</taxon>
        <taxon>Spermatophyta</taxon>
        <taxon>Magnoliopsida</taxon>
        <taxon>eudicotyledons</taxon>
        <taxon>Gunneridae</taxon>
        <taxon>Pentapetalae</taxon>
        <taxon>rosids</taxon>
        <taxon>malvids</taxon>
        <taxon>Myrtales</taxon>
        <taxon>Melastomataceae</taxon>
        <taxon>Melastomatoideae</taxon>
        <taxon>Melastomateae</taxon>
        <taxon>Melastoma</taxon>
    </lineage>
</organism>
<dbReference type="EMBL" id="CM042889">
    <property type="protein sequence ID" value="KAI4319987.1"/>
    <property type="molecule type" value="Genomic_DNA"/>
</dbReference>